<dbReference type="AlphaFoldDB" id="A0A4W3ILH9"/>
<sequence>MNQTRAILPMRGINMLMAVTSLPVTSHPKSPHPQPPPPLAPKPGKNNLKLQKILKKIAKQKAAQESPDSLEAPDKSHPYSSKPFRSSLSPVNEASPDLEHNDRSRSPRSHQPPRLSYQQVQVSAWSQNTPSPYPTRKGFNFAKEETLPKIQVIGPQSPAEHHIQLLRQLPAPPIKRFFIPNLPAILKTQEALRFTASPHFAPVSYTQRSWPTNEIPRLNTPTVEQLTFKTPDPLVTDLDTSGPHFAVTRSSVRTFQAQGAKTPIADLRVKTPTPDVPRTKTPTSEFCAKTHTTDAQVKPPTTDVHMKTPTPVVHVKPPTLEICAKTPITDDAVKTATTDVPVKISTTDVAMKTPTTNVAVKTPTTDVPVKTPTADIRVKTPTADISQVIKTPTDETLRAKTTTSDPAAAKAPDNEAPQDPMRFFISAVPKPNTVKIEINTFEMTINSTKTEIAAQKSKAEEPISVPTTTNQKVDKSLATAEPQLKSMERAKPPRKKISGWSRLKKHMVVDEEPPQFPEPELPLSTVQEEHRKSTQEDKPEPQKATGSRATKMWDAILYHMFASKEGLTQESQENGTKQPQATPFTSRLPLLLFRPRFDARKLKEAAARPLKRIASVLIESGLHRKAINDDELKDFNRKAKGWQT</sequence>
<name>A0A4W3ILH9_CALMI</name>
<feature type="compositionally biased region" description="Low complexity" evidence="1">
    <location>
        <begin position="42"/>
        <end position="51"/>
    </location>
</feature>
<evidence type="ECO:0000313" key="3">
    <source>
        <dbReference type="Proteomes" id="UP000314986"/>
    </source>
</evidence>
<dbReference type="Ensembl" id="ENSCMIT00000027884.1">
    <property type="protein sequence ID" value="ENSCMIP00000027448.1"/>
    <property type="gene ID" value="ENSCMIG00000011952.1"/>
</dbReference>
<reference evidence="3" key="2">
    <citation type="journal article" date="2007" name="PLoS Biol.">
        <title>Survey sequencing and comparative analysis of the elephant shark (Callorhinchus milii) genome.</title>
        <authorList>
            <person name="Venkatesh B."/>
            <person name="Kirkness E.F."/>
            <person name="Loh Y.H."/>
            <person name="Halpern A.L."/>
            <person name="Lee A.P."/>
            <person name="Johnson J."/>
            <person name="Dandona N."/>
            <person name="Viswanathan L.D."/>
            <person name="Tay A."/>
            <person name="Venter J.C."/>
            <person name="Strausberg R.L."/>
            <person name="Brenner S."/>
        </authorList>
    </citation>
    <scope>NUCLEOTIDE SEQUENCE [LARGE SCALE GENOMIC DNA]</scope>
</reference>
<feature type="compositionally biased region" description="Pro residues" evidence="1">
    <location>
        <begin position="31"/>
        <end position="41"/>
    </location>
</feature>
<dbReference type="PANTHER" id="PTHR38004">
    <property type="entry name" value="PROLINE-RICH PROTEIN 33"/>
    <property type="match status" value="1"/>
</dbReference>
<dbReference type="InParanoid" id="A0A4W3ILH9"/>
<reference evidence="3" key="1">
    <citation type="journal article" date="2006" name="Science">
        <title>Ancient noncoding elements conserved in the human genome.</title>
        <authorList>
            <person name="Venkatesh B."/>
            <person name="Kirkness E.F."/>
            <person name="Loh Y.H."/>
            <person name="Halpern A.L."/>
            <person name="Lee A.P."/>
            <person name="Johnson J."/>
            <person name="Dandona N."/>
            <person name="Viswanathan L.D."/>
            <person name="Tay A."/>
            <person name="Venter J.C."/>
            <person name="Strausberg R.L."/>
            <person name="Brenner S."/>
        </authorList>
    </citation>
    <scope>NUCLEOTIDE SEQUENCE [LARGE SCALE GENOMIC DNA]</scope>
</reference>
<dbReference type="OMA" id="RARTPTY"/>
<feature type="compositionally biased region" description="Polar residues" evidence="1">
    <location>
        <begin position="117"/>
        <end position="130"/>
    </location>
</feature>
<feature type="region of interest" description="Disordered" evidence="1">
    <location>
        <begin position="509"/>
        <end position="548"/>
    </location>
</feature>
<accession>A0A4W3ILH9</accession>
<dbReference type="GeneTree" id="ENSGT01030000234990"/>
<feature type="compositionally biased region" description="Basic and acidic residues" evidence="1">
    <location>
        <begin position="527"/>
        <end position="541"/>
    </location>
</feature>
<dbReference type="InterPro" id="IPR028004">
    <property type="entry name" value="DUF4643"/>
</dbReference>
<dbReference type="Pfam" id="PF15485">
    <property type="entry name" value="DUF4643"/>
    <property type="match status" value="1"/>
</dbReference>
<reference evidence="2" key="5">
    <citation type="submission" date="2025-09" db="UniProtKB">
        <authorList>
            <consortium name="Ensembl"/>
        </authorList>
    </citation>
    <scope>IDENTIFICATION</scope>
</reference>
<dbReference type="Proteomes" id="UP000314986">
    <property type="component" value="Unassembled WGS sequence"/>
</dbReference>
<evidence type="ECO:0008006" key="4">
    <source>
        <dbReference type="Google" id="ProtNLM"/>
    </source>
</evidence>
<protein>
    <recommendedName>
        <fullName evidence="4">Proline-rich protein 33</fullName>
    </recommendedName>
</protein>
<reference evidence="3" key="3">
    <citation type="journal article" date="2014" name="Nature">
        <title>Elephant shark genome provides unique insights into gnathostome evolution.</title>
        <authorList>
            <consortium name="International Elephant Shark Genome Sequencing Consortium"/>
            <person name="Venkatesh B."/>
            <person name="Lee A.P."/>
            <person name="Ravi V."/>
            <person name="Maurya A.K."/>
            <person name="Lian M.M."/>
            <person name="Swann J.B."/>
            <person name="Ohta Y."/>
            <person name="Flajnik M.F."/>
            <person name="Sutoh Y."/>
            <person name="Kasahara M."/>
            <person name="Hoon S."/>
            <person name="Gangu V."/>
            <person name="Roy S.W."/>
            <person name="Irimia M."/>
            <person name="Korzh V."/>
            <person name="Kondrychyn I."/>
            <person name="Lim Z.W."/>
            <person name="Tay B.H."/>
            <person name="Tohari S."/>
            <person name="Kong K.W."/>
            <person name="Ho S."/>
            <person name="Lorente-Galdos B."/>
            <person name="Quilez J."/>
            <person name="Marques-Bonet T."/>
            <person name="Raney B.J."/>
            <person name="Ingham P.W."/>
            <person name="Tay A."/>
            <person name="Hillier L.W."/>
            <person name="Minx P."/>
            <person name="Boehm T."/>
            <person name="Wilson R.K."/>
            <person name="Brenner S."/>
            <person name="Warren W.C."/>
        </authorList>
    </citation>
    <scope>NUCLEOTIDE SEQUENCE [LARGE SCALE GENOMIC DNA]</scope>
</reference>
<evidence type="ECO:0000256" key="1">
    <source>
        <dbReference type="SAM" id="MobiDB-lite"/>
    </source>
</evidence>
<proteinExistence type="predicted"/>
<feature type="region of interest" description="Disordered" evidence="1">
    <location>
        <begin position="392"/>
        <end position="419"/>
    </location>
</feature>
<feature type="region of interest" description="Disordered" evidence="1">
    <location>
        <begin position="21"/>
        <end position="133"/>
    </location>
</feature>
<feature type="compositionally biased region" description="Polar residues" evidence="1">
    <location>
        <begin position="83"/>
        <end position="92"/>
    </location>
</feature>
<feature type="region of interest" description="Disordered" evidence="1">
    <location>
        <begin position="455"/>
        <end position="497"/>
    </location>
</feature>
<organism evidence="2 3">
    <name type="scientific">Callorhinchus milii</name>
    <name type="common">Ghost shark</name>
    <dbReference type="NCBI Taxonomy" id="7868"/>
    <lineage>
        <taxon>Eukaryota</taxon>
        <taxon>Metazoa</taxon>
        <taxon>Chordata</taxon>
        <taxon>Craniata</taxon>
        <taxon>Vertebrata</taxon>
        <taxon>Chondrichthyes</taxon>
        <taxon>Holocephali</taxon>
        <taxon>Chimaeriformes</taxon>
        <taxon>Callorhinchidae</taxon>
        <taxon>Callorhinchus</taxon>
    </lineage>
</organism>
<reference evidence="2" key="4">
    <citation type="submission" date="2025-08" db="UniProtKB">
        <authorList>
            <consortium name="Ensembl"/>
        </authorList>
    </citation>
    <scope>IDENTIFICATION</scope>
</reference>
<evidence type="ECO:0000313" key="2">
    <source>
        <dbReference type="Ensembl" id="ENSCMIP00000027448.1"/>
    </source>
</evidence>
<keyword evidence="3" id="KW-1185">Reference proteome</keyword>
<dbReference type="PANTHER" id="PTHR38004:SF1">
    <property type="entry name" value="PROLINE-RICH PROTEIN 33"/>
    <property type="match status" value="1"/>
</dbReference>